<organism evidence="1 2">
    <name type="scientific">Natronobacterium gregoryi (strain ATCC 43098 / DSM 3393 / CCM 3738 / CIP 104747 / IAM 13177 / JCM 8860 / NBRC 102187 / NCIMB 2189 / SP2)</name>
    <dbReference type="NCBI Taxonomy" id="797304"/>
    <lineage>
        <taxon>Archaea</taxon>
        <taxon>Methanobacteriati</taxon>
        <taxon>Methanobacteriota</taxon>
        <taxon>Stenosarchaea group</taxon>
        <taxon>Halobacteria</taxon>
        <taxon>Halobacteriales</taxon>
        <taxon>Natrialbaceae</taxon>
        <taxon>Natronobacterium</taxon>
    </lineage>
</organism>
<name>L9XXF3_NATGS</name>
<dbReference type="EMBL" id="AOIC01000101">
    <property type="protein sequence ID" value="ELY65293.1"/>
    <property type="molecule type" value="Genomic_DNA"/>
</dbReference>
<evidence type="ECO:0000313" key="2">
    <source>
        <dbReference type="Proteomes" id="UP000011613"/>
    </source>
</evidence>
<protein>
    <submittedName>
        <fullName evidence="1">Uncharacterized protein</fullName>
    </submittedName>
</protein>
<proteinExistence type="predicted"/>
<accession>L9XXF3</accession>
<comment type="caution">
    <text evidence="1">The sequence shown here is derived from an EMBL/GenBank/DDBJ whole genome shotgun (WGS) entry which is preliminary data.</text>
</comment>
<gene>
    <name evidence="1" type="ORF">C490_13830</name>
</gene>
<dbReference type="RefSeq" id="WP_005580447.1">
    <property type="nucleotide sequence ID" value="NZ_AOIC01000101.1"/>
</dbReference>
<evidence type="ECO:0000313" key="1">
    <source>
        <dbReference type="EMBL" id="ELY65293.1"/>
    </source>
</evidence>
<sequence length="98" mass="10851">MESEDVSPVHAFVADRGQGVAKSEIDHVTIAGRDMAIASDVTADEQAVIEDGIRTVEPVGKECFANSLRLWNHNPRFYYVEGFATRADLDVDGFEHAW</sequence>
<dbReference type="AlphaFoldDB" id="L9XXF3"/>
<dbReference type="Proteomes" id="UP000011613">
    <property type="component" value="Unassembled WGS sequence"/>
</dbReference>
<reference evidence="1 2" key="1">
    <citation type="journal article" date="2014" name="PLoS Genet.">
        <title>Phylogenetically driven sequencing of extremely halophilic archaea reveals strategies for static and dynamic osmo-response.</title>
        <authorList>
            <person name="Becker E.A."/>
            <person name="Seitzer P.M."/>
            <person name="Tritt A."/>
            <person name="Larsen D."/>
            <person name="Krusor M."/>
            <person name="Yao A.I."/>
            <person name="Wu D."/>
            <person name="Madern D."/>
            <person name="Eisen J.A."/>
            <person name="Darling A.E."/>
            <person name="Facciotti M.T."/>
        </authorList>
    </citation>
    <scope>NUCLEOTIDE SEQUENCE [LARGE SCALE GENOMIC DNA]</scope>
    <source>
        <strain evidence="1 2">SP2</strain>
    </source>
</reference>